<protein>
    <recommendedName>
        <fullName evidence="1">DNA-directed RNA polymerase</fullName>
        <ecNumber evidence="1">2.7.7.6</ecNumber>
    </recommendedName>
</protein>
<dbReference type="AlphaFoldDB" id="A0AAD4WA70"/>
<evidence type="ECO:0000256" key="2">
    <source>
        <dbReference type="ARBA" id="ARBA00022478"/>
    </source>
</evidence>
<dbReference type="GO" id="GO:0003677">
    <property type="term" value="F:DNA binding"/>
    <property type="evidence" value="ECO:0007669"/>
    <property type="project" value="InterPro"/>
</dbReference>
<evidence type="ECO:0000256" key="1">
    <source>
        <dbReference type="ARBA" id="ARBA00012418"/>
    </source>
</evidence>
<evidence type="ECO:0000256" key="4">
    <source>
        <dbReference type="ARBA" id="ARBA00022695"/>
    </source>
</evidence>
<dbReference type="Gene3D" id="4.10.860.120">
    <property type="entry name" value="RNA polymerase II, clamp domain"/>
    <property type="match status" value="1"/>
</dbReference>
<keyword evidence="3" id="KW-0808">Transferase</keyword>
<gene>
    <name evidence="9" type="ORF">L3X38_018946</name>
</gene>
<feature type="domain" description="RNA polymerase Rpb1" evidence="8">
    <location>
        <begin position="170"/>
        <end position="247"/>
    </location>
</feature>
<evidence type="ECO:0000256" key="5">
    <source>
        <dbReference type="ARBA" id="ARBA00022723"/>
    </source>
</evidence>
<keyword evidence="2" id="KW-0240">DNA-directed RNA polymerase</keyword>
<dbReference type="GO" id="GO:0000428">
    <property type="term" value="C:DNA-directed RNA polymerase complex"/>
    <property type="evidence" value="ECO:0007669"/>
    <property type="project" value="UniProtKB-KW"/>
</dbReference>
<accession>A0AAD4WA70</accession>
<reference evidence="9 10" key="1">
    <citation type="journal article" date="2022" name="G3 (Bethesda)">
        <title>Whole-genome sequence and methylome profiling of the almond [Prunus dulcis (Mill.) D.A. Webb] cultivar 'Nonpareil'.</title>
        <authorList>
            <person name="D'Amico-Willman K.M."/>
            <person name="Ouma W.Z."/>
            <person name="Meulia T."/>
            <person name="Sideli G.M."/>
            <person name="Gradziel T.M."/>
            <person name="Fresnedo-Ramirez J."/>
        </authorList>
    </citation>
    <scope>NUCLEOTIDE SEQUENCE [LARGE SCALE GENOMIC DNA]</scope>
    <source>
        <strain evidence="9">Clone GOH B32 T37-40</strain>
    </source>
</reference>
<dbReference type="Pfam" id="PF04997">
    <property type="entry name" value="RNA_pol_Rpb1_1"/>
    <property type="match status" value="2"/>
</dbReference>
<dbReference type="EMBL" id="JAJFAZ020000003">
    <property type="protein sequence ID" value="KAI5339674.1"/>
    <property type="molecule type" value="Genomic_DNA"/>
</dbReference>
<dbReference type="GO" id="GO:0003899">
    <property type="term" value="F:DNA-directed RNA polymerase activity"/>
    <property type="evidence" value="ECO:0007669"/>
    <property type="project" value="UniProtKB-EC"/>
</dbReference>
<dbReference type="GO" id="GO:0046872">
    <property type="term" value="F:metal ion binding"/>
    <property type="evidence" value="ECO:0007669"/>
    <property type="project" value="UniProtKB-KW"/>
</dbReference>
<evidence type="ECO:0000256" key="3">
    <source>
        <dbReference type="ARBA" id="ARBA00022679"/>
    </source>
</evidence>
<organism evidence="9 10">
    <name type="scientific">Prunus dulcis</name>
    <name type="common">Almond</name>
    <name type="synonym">Amygdalus dulcis</name>
    <dbReference type="NCBI Taxonomy" id="3755"/>
    <lineage>
        <taxon>Eukaryota</taxon>
        <taxon>Viridiplantae</taxon>
        <taxon>Streptophyta</taxon>
        <taxon>Embryophyta</taxon>
        <taxon>Tracheophyta</taxon>
        <taxon>Spermatophyta</taxon>
        <taxon>Magnoliopsida</taxon>
        <taxon>eudicotyledons</taxon>
        <taxon>Gunneridae</taxon>
        <taxon>Pentapetalae</taxon>
        <taxon>rosids</taxon>
        <taxon>fabids</taxon>
        <taxon>Rosales</taxon>
        <taxon>Rosaceae</taxon>
        <taxon>Amygdaloideae</taxon>
        <taxon>Amygdaleae</taxon>
        <taxon>Prunus</taxon>
    </lineage>
</organism>
<comment type="caution">
    <text evidence="9">The sequence shown here is derived from an EMBL/GenBank/DDBJ whole genome shotgun (WGS) entry which is preliminary data.</text>
</comment>
<dbReference type="InterPro" id="IPR015700">
    <property type="entry name" value="RPC1"/>
</dbReference>
<dbReference type="GO" id="GO:0006351">
    <property type="term" value="P:DNA-templated transcription"/>
    <property type="evidence" value="ECO:0007669"/>
    <property type="project" value="InterPro"/>
</dbReference>
<dbReference type="SUPFAM" id="SSF64484">
    <property type="entry name" value="beta and beta-prime subunits of DNA dependent RNA-polymerase"/>
    <property type="match status" value="1"/>
</dbReference>
<keyword evidence="7" id="KW-0804">Transcription</keyword>
<evidence type="ECO:0000313" key="10">
    <source>
        <dbReference type="Proteomes" id="UP001054821"/>
    </source>
</evidence>
<keyword evidence="5" id="KW-0479">Metal-binding</keyword>
<sequence length="248" mass="27460">MSPSEIMKMAEVEIFRGVDYGSDRKPIEGGLLDPRLGPPNKKCGNCATYGANYKDCPGHFGYLALALPVYNVGYMGTVVDILKCICKSCSGVLLKEEMRVEHLRRMRNPMLGPLKKTELMKMVVKKCNGLAANNRPVECSKCGYLNGSVKKATGMVAIIHDRSKFGGVMDELRPENLLIMNIPVPPTVIRPSVLVDDSWTNENDITERLKNIVQANARLRHDLTQDLPPAYAGGFKHSWDALQVEVAQ</sequence>
<dbReference type="EC" id="2.7.7.6" evidence="1"/>
<evidence type="ECO:0000259" key="8">
    <source>
        <dbReference type="Pfam" id="PF04997"/>
    </source>
</evidence>
<keyword evidence="10" id="KW-1185">Reference proteome</keyword>
<evidence type="ECO:0000256" key="6">
    <source>
        <dbReference type="ARBA" id="ARBA00022833"/>
    </source>
</evidence>
<dbReference type="InterPro" id="IPR007080">
    <property type="entry name" value="RNA_pol_Rpb1_1"/>
</dbReference>
<proteinExistence type="predicted"/>
<keyword evidence="4" id="KW-0548">Nucleotidyltransferase</keyword>
<dbReference type="PANTHER" id="PTHR48446:SF1">
    <property type="entry name" value="DNA-DIRECTED RNA POLYMERASE SUBUNIT BETA' N-TERMINAL SECTION"/>
    <property type="match status" value="1"/>
</dbReference>
<dbReference type="PANTHER" id="PTHR48446">
    <property type="entry name" value="DNA-DIRECTED RNA POLYMERASE SUBUNIT BETA' N-TERMINAL SECTION"/>
    <property type="match status" value="1"/>
</dbReference>
<keyword evidence="6" id="KW-0862">Zinc</keyword>
<feature type="domain" description="RNA polymerase Rpb1" evidence="8">
    <location>
        <begin position="1"/>
        <end position="153"/>
    </location>
</feature>
<dbReference type="Proteomes" id="UP001054821">
    <property type="component" value="Chromosome 3"/>
</dbReference>
<evidence type="ECO:0000313" key="9">
    <source>
        <dbReference type="EMBL" id="KAI5339674.1"/>
    </source>
</evidence>
<evidence type="ECO:0000256" key="7">
    <source>
        <dbReference type="ARBA" id="ARBA00023163"/>
    </source>
</evidence>
<dbReference type="InterPro" id="IPR044893">
    <property type="entry name" value="RNA_pol_Rpb1_clamp_domain"/>
</dbReference>
<name>A0AAD4WA70_PRUDU</name>